<gene>
    <name evidence="2" type="ORF">LshimejAT787_1501430</name>
</gene>
<accession>A0A9P3UQH9</accession>
<feature type="compositionally biased region" description="Basic and acidic residues" evidence="1">
    <location>
        <begin position="111"/>
        <end position="124"/>
    </location>
</feature>
<name>A0A9P3UQH9_LYOSH</name>
<feature type="compositionally biased region" description="Polar residues" evidence="1">
    <location>
        <begin position="161"/>
        <end position="170"/>
    </location>
</feature>
<organism evidence="2 3">
    <name type="scientific">Lyophyllum shimeji</name>
    <name type="common">Hon-shimeji</name>
    <name type="synonym">Tricholoma shimeji</name>
    <dbReference type="NCBI Taxonomy" id="47721"/>
    <lineage>
        <taxon>Eukaryota</taxon>
        <taxon>Fungi</taxon>
        <taxon>Dikarya</taxon>
        <taxon>Basidiomycota</taxon>
        <taxon>Agaricomycotina</taxon>
        <taxon>Agaricomycetes</taxon>
        <taxon>Agaricomycetidae</taxon>
        <taxon>Agaricales</taxon>
        <taxon>Tricholomatineae</taxon>
        <taxon>Lyophyllaceae</taxon>
        <taxon>Lyophyllum</taxon>
    </lineage>
</organism>
<keyword evidence="3" id="KW-1185">Reference proteome</keyword>
<sequence>MPAIRSASRGWWREYFYDHPKLASKDPIAFVGTGSSAKAKVYCKQCFNAHIAAAQLQDNTDVQLGRIVTAREWRDIETQLWSTRDDNRDAAQGWLRAATTTLLNHLRHCEHQSDVVRTRARDDPPAQSPRRRRRQASPPSPTPPLTLDYDEPDLSGLPVAGSSTGPGTLQHQNFFASTLYPPSTPRFASPVSSIAPSDSLSRASSMGSHTRSFSVGNLSSRKVLTRRIIPKLVQELQEEAKAAAKGKNATLEADGWTGENHHHLIAFMIAVEGKVSIKLLIGLVLMQPTQLHTVKIHDASTERKTTENLLRVLEEVVQNVEAEWGAKVIAIVTDASGESRKAWRLHQQDLNPLERLEP</sequence>
<dbReference type="EMBL" id="BRPK01000015">
    <property type="protein sequence ID" value="GLB43959.1"/>
    <property type="molecule type" value="Genomic_DNA"/>
</dbReference>
<protein>
    <recommendedName>
        <fullName evidence="4">DUF659 domain-containing protein</fullName>
    </recommendedName>
</protein>
<dbReference type="Proteomes" id="UP001063166">
    <property type="component" value="Unassembled WGS sequence"/>
</dbReference>
<reference evidence="2" key="1">
    <citation type="submission" date="2022-07" db="EMBL/GenBank/DDBJ databases">
        <title>The genome of Lyophyllum shimeji provides insight into the initial evolution of ectomycorrhizal fungal genome.</title>
        <authorList>
            <person name="Kobayashi Y."/>
            <person name="Shibata T."/>
            <person name="Hirakawa H."/>
            <person name="Shigenobu S."/>
            <person name="Nishiyama T."/>
            <person name="Yamada A."/>
            <person name="Hasebe M."/>
            <person name="Kawaguchi M."/>
        </authorList>
    </citation>
    <scope>NUCLEOTIDE SEQUENCE</scope>
    <source>
        <strain evidence="2">AT787</strain>
    </source>
</reference>
<evidence type="ECO:0000313" key="2">
    <source>
        <dbReference type="EMBL" id="GLB43959.1"/>
    </source>
</evidence>
<dbReference type="AlphaFoldDB" id="A0A9P3UQH9"/>
<dbReference type="OrthoDB" id="2423954at2759"/>
<feature type="region of interest" description="Disordered" evidence="1">
    <location>
        <begin position="111"/>
        <end position="170"/>
    </location>
</feature>
<evidence type="ECO:0000256" key="1">
    <source>
        <dbReference type="SAM" id="MobiDB-lite"/>
    </source>
</evidence>
<evidence type="ECO:0008006" key="4">
    <source>
        <dbReference type="Google" id="ProtNLM"/>
    </source>
</evidence>
<evidence type="ECO:0000313" key="3">
    <source>
        <dbReference type="Proteomes" id="UP001063166"/>
    </source>
</evidence>
<comment type="caution">
    <text evidence="2">The sequence shown here is derived from an EMBL/GenBank/DDBJ whole genome shotgun (WGS) entry which is preliminary data.</text>
</comment>
<proteinExistence type="predicted"/>